<evidence type="ECO:0000313" key="6">
    <source>
        <dbReference type="Proteomes" id="UP000219612"/>
    </source>
</evidence>
<dbReference type="InterPro" id="IPR050300">
    <property type="entry name" value="GDXG_lipolytic_enzyme"/>
</dbReference>
<dbReference type="EMBL" id="OBDY01000034">
    <property type="protein sequence ID" value="SNY68879.1"/>
    <property type="molecule type" value="Genomic_DNA"/>
</dbReference>
<dbReference type="GO" id="GO:0016787">
    <property type="term" value="F:hydrolase activity"/>
    <property type="evidence" value="ECO:0007669"/>
    <property type="project" value="UniProtKB-KW"/>
</dbReference>
<feature type="domain" description="Alpha/beta hydrolase fold-3" evidence="4">
    <location>
        <begin position="53"/>
        <end position="151"/>
    </location>
</feature>
<evidence type="ECO:0000256" key="2">
    <source>
        <dbReference type="ARBA" id="ARBA00022801"/>
    </source>
</evidence>
<dbReference type="Pfam" id="PF07859">
    <property type="entry name" value="Abhydrolase_3"/>
    <property type="match status" value="1"/>
</dbReference>
<dbReference type="InterPro" id="IPR002168">
    <property type="entry name" value="Lipase_GDXG_HIS_AS"/>
</dbReference>
<protein>
    <submittedName>
        <fullName evidence="5">Acetyl esterase/lipase</fullName>
    </submittedName>
</protein>
<keyword evidence="6" id="KW-1185">Reference proteome</keyword>
<dbReference type="PANTHER" id="PTHR48081:SF8">
    <property type="entry name" value="ALPHA_BETA HYDROLASE FOLD-3 DOMAIN-CONTAINING PROTEIN-RELATED"/>
    <property type="match status" value="1"/>
</dbReference>
<feature type="compositionally biased region" description="Basic and acidic residues" evidence="3">
    <location>
        <begin position="1"/>
        <end position="14"/>
    </location>
</feature>
<evidence type="ECO:0000256" key="1">
    <source>
        <dbReference type="ARBA" id="ARBA00010515"/>
    </source>
</evidence>
<comment type="similarity">
    <text evidence="1">Belongs to the 'GDXG' lipolytic enzyme family.</text>
</comment>
<sequence>MMLLPHDPDRRELEESQATPVPKPDVDESWVTVGDVAVRLVRPPGAVRVLPSVLYLHGGGFAIGNSGTHDRLIREIAVGASVAVAFAEFDGPCTVALEQTYAVARWIRERGRFSGLDGNRLAVAGDETGGALAAVLSATRFRFTHQSLYYPRGLPEFALPGTSPDTFVVARGPDDEGSALSRRLTAAGVRTTTVTYEDAPPHFMMLNSLRSGPAADAAVRTAIGVLRRASYPERTAP</sequence>
<evidence type="ECO:0000256" key="3">
    <source>
        <dbReference type="SAM" id="MobiDB-lite"/>
    </source>
</evidence>
<evidence type="ECO:0000259" key="4">
    <source>
        <dbReference type="Pfam" id="PF07859"/>
    </source>
</evidence>
<proteinExistence type="inferred from homology"/>
<feature type="region of interest" description="Disordered" evidence="3">
    <location>
        <begin position="1"/>
        <end position="26"/>
    </location>
</feature>
<dbReference type="InterPro" id="IPR029058">
    <property type="entry name" value="AB_hydrolase_fold"/>
</dbReference>
<dbReference type="SUPFAM" id="SSF53474">
    <property type="entry name" value="alpha/beta-Hydrolases"/>
    <property type="match status" value="1"/>
</dbReference>
<evidence type="ECO:0000313" key="5">
    <source>
        <dbReference type="EMBL" id="SNY68879.1"/>
    </source>
</evidence>
<keyword evidence="2" id="KW-0378">Hydrolase</keyword>
<gene>
    <name evidence="5" type="ORF">SAMN05421748_13449</name>
</gene>
<dbReference type="AlphaFoldDB" id="A0A285K8H3"/>
<dbReference type="Proteomes" id="UP000219612">
    <property type="component" value="Unassembled WGS sequence"/>
</dbReference>
<organism evidence="5 6">
    <name type="scientific">Paractinoplanes atraurantiacus</name>
    <dbReference type="NCBI Taxonomy" id="1036182"/>
    <lineage>
        <taxon>Bacteria</taxon>
        <taxon>Bacillati</taxon>
        <taxon>Actinomycetota</taxon>
        <taxon>Actinomycetes</taxon>
        <taxon>Micromonosporales</taxon>
        <taxon>Micromonosporaceae</taxon>
        <taxon>Paractinoplanes</taxon>
    </lineage>
</organism>
<dbReference type="InterPro" id="IPR013094">
    <property type="entry name" value="AB_hydrolase_3"/>
</dbReference>
<name>A0A285K8H3_9ACTN</name>
<dbReference type="PANTHER" id="PTHR48081">
    <property type="entry name" value="AB HYDROLASE SUPERFAMILY PROTEIN C4A8.06C"/>
    <property type="match status" value="1"/>
</dbReference>
<accession>A0A285K8H3</accession>
<dbReference type="Gene3D" id="3.40.50.1820">
    <property type="entry name" value="alpha/beta hydrolase"/>
    <property type="match status" value="1"/>
</dbReference>
<dbReference type="PROSITE" id="PS01173">
    <property type="entry name" value="LIPASE_GDXG_HIS"/>
    <property type="match status" value="1"/>
</dbReference>
<reference evidence="6" key="1">
    <citation type="submission" date="2017-09" db="EMBL/GenBank/DDBJ databases">
        <authorList>
            <person name="Varghese N."/>
            <person name="Submissions S."/>
        </authorList>
    </citation>
    <scope>NUCLEOTIDE SEQUENCE [LARGE SCALE GENOMIC DNA]</scope>
    <source>
        <strain evidence="6">CGMCC 4.6857</strain>
    </source>
</reference>